<evidence type="ECO:0000313" key="3">
    <source>
        <dbReference type="Proteomes" id="UP000017548"/>
    </source>
</evidence>
<gene>
    <name evidence="2" type="ORF">SHD_3885</name>
</gene>
<reference evidence="2 3" key="1">
    <citation type="journal article" date="2013" name="Genome Announc.">
        <title>Draft Genome Sequence of Shewanella decolorationis S12, a Dye-Degrading Bacterium Isolated from a Wastewater Treatment Plant.</title>
        <authorList>
            <person name="Xu M."/>
            <person name="Fang Y."/>
            <person name="Liu J."/>
            <person name="Chen X."/>
            <person name="Sun G."/>
            <person name="Guo J."/>
            <person name="Hua Z."/>
            <person name="Tu Q."/>
            <person name="Wu L."/>
            <person name="Zhou J."/>
            <person name="Liu X."/>
        </authorList>
    </citation>
    <scope>NUCLEOTIDE SEQUENCE [LARGE SCALE GENOMIC DNA]</scope>
    <source>
        <strain evidence="2 3">S12</strain>
    </source>
</reference>
<name>A0ABN0PI30_9GAMM</name>
<evidence type="ECO:0000256" key="1">
    <source>
        <dbReference type="SAM" id="Phobius"/>
    </source>
</evidence>
<keyword evidence="1" id="KW-0812">Transmembrane</keyword>
<protein>
    <submittedName>
        <fullName evidence="2">Uncharacterized protein</fullName>
    </submittedName>
</protein>
<keyword evidence="1" id="KW-0472">Membrane</keyword>
<accession>A0ABN0PI30</accession>
<sequence>MIDKHQVYVENNIYKCNLESLTTLIRNNESLISEHNNNLSNTNSILLEIDNTLSSIPNGSYPLTITSGILSAIVAAGVAFFLNYLFWRKIRNHNRISHFAQLSIELLDLFEFNSTNYWLLNCNKNNQLKVKNLETQIKSNFTVLRVSLTEF</sequence>
<evidence type="ECO:0000313" key="2">
    <source>
        <dbReference type="EMBL" id="ESE39676.1"/>
    </source>
</evidence>
<keyword evidence="3" id="KW-1185">Reference proteome</keyword>
<proteinExistence type="predicted"/>
<organism evidence="2 3">
    <name type="scientific">Shewanella decolorationis S12</name>
    <dbReference type="NCBI Taxonomy" id="1353536"/>
    <lineage>
        <taxon>Bacteria</taxon>
        <taxon>Pseudomonadati</taxon>
        <taxon>Pseudomonadota</taxon>
        <taxon>Gammaproteobacteria</taxon>
        <taxon>Alteromonadales</taxon>
        <taxon>Shewanellaceae</taxon>
        <taxon>Shewanella</taxon>
    </lineage>
</organism>
<feature type="transmembrane region" description="Helical" evidence="1">
    <location>
        <begin position="63"/>
        <end position="87"/>
    </location>
</feature>
<dbReference type="Proteomes" id="UP000017548">
    <property type="component" value="Unassembled WGS sequence"/>
</dbReference>
<dbReference type="EMBL" id="AXZL01000076">
    <property type="protein sequence ID" value="ESE39676.1"/>
    <property type="molecule type" value="Genomic_DNA"/>
</dbReference>
<keyword evidence="1" id="KW-1133">Transmembrane helix</keyword>
<comment type="caution">
    <text evidence="2">The sequence shown here is derived from an EMBL/GenBank/DDBJ whole genome shotgun (WGS) entry which is preliminary data.</text>
</comment>